<feature type="active site" evidence="6">
    <location>
        <position position="247"/>
    </location>
</feature>
<name>A0A212PZH5_9CHLR</name>
<dbReference type="Proteomes" id="UP000197025">
    <property type="component" value="Unassembled WGS sequence"/>
</dbReference>
<dbReference type="FunFam" id="3.40.605.10:FF:000007">
    <property type="entry name" value="NAD/NADP-dependent betaine aldehyde dehydrogenase"/>
    <property type="match status" value="1"/>
</dbReference>
<dbReference type="EMBL" id="FYEK01000003">
    <property type="protein sequence ID" value="SNB52423.1"/>
    <property type="molecule type" value="Genomic_DNA"/>
</dbReference>
<dbReference type="InterPro" id="IPR016161">
    <property type="entry name" value="Ald_DH/histidinol_DH"/>
</dbReference>
<dbReference type="Pfam" id="PF00171">
    <property type="entry name" value="Aldedh"/>
    <property type="match status" value="1"/>
</dbReference>
<evidence type="ECO:0000256" key="1">
    <source>
        <dbReference type="ARBA" id="ARBA00009986"/>
    </source>
</evidence>
<dbReference type="InterPro" id="IPR029510">
    <property type="entry name" value="Ald_DH_CS_GLU"/>
</dbReference>
<dbReference type="AlphaFoldDB" id="A0A212PZH5"/>
<feature type="domain" description="Aldehyde dehydrogenase" evidence="8">
    <location>
        <begin position="11"/>
        <end position="474"/>
    </location>
</feature>
<reference evidence="10" key="1">
    <citation type="submission" date="2017-06" db="EMBL/GenBank/DDBJ databases">
        <authorList>
            <person name="Varghese N."/>
            <person name="Submissions S."/>
        </authorList>
    </citation>
    <scope>NUCLEOTIDE SEQUENCE [LARGE SCALE GENOMIC DNA]</scope>
    <source>
        <strain evidence="10">JAD2</strain>
    </source>
</reference>
<evidence type="ECO:0000259" key="8">
    <source>
        <dbReference type="Pfam" id="PF00171"/>
    </source>
</evidence>
<comment type="similarity">
    <text evidence="1 7">Belongs to the aldehyde dehydrogenase family.</text>
</comment>
<dbReference type="PANTHER" id="PTHR43521:SF1">
    <property type="entry name" value="ALPHA-AMINOADIPIC SEMIALDEHYDE DEHYDROGENASE"/>
    <property type="match status" value="1"/>
</dbReference>
<evidence type="ECO:0000313" key="9">
    <source>
        <dbReference type="EMBL" id="SNB52423.1"/>
    </source>
</evidence>
<dbReference type="GO" id="GO:0004029">
    <property type="term" value="F:aldehyde dehydrogenase (NAD+) activity"/>
    <property type="evidence" value="ECO:0007669"/>
    <property type="project" value="UniProtKB-EC"/>
</dbReference>
<dbReference type="PROSITE" id="PS00070">
    <property type="entry name" value="ALDEHYDE_DEHYDR_CYS"/>
    <property type="match status" value="1"/>
</dbReference>
<dbReference type="InterPro" id="IPR015590">
    <property type="entry name" value="Aldehyde_DH_dom"/>
</dbReference>
<dbReference type="Gene3D" id="3.40.605.10">
    <property type="entry name" value="Aldehyde Dehydrogenase, Chain A, domain 1"/>
    <property type="match status" value="1"/>
</dbReference>
<dbReference type="EC" id="1.2.1.3" evidence="5"/>
<evidence type="ECO:0000313" key="10">
    <source>
        <dbReference type="Proteomes" id="UP000197025"/>
    </source>
</evidence>
<protein>
    <recommendedName>
        <fullName evidence="5">aldehyde dehydrogenase (NAD(+))</fullName>
        <ecNumber evidence="5">1.2.1.3</ecNumber>
    </recommendedName>
</protein>
<dbReference type="PROSITE" id="PS00687">
    <property type="entry name" value="ALDEHYDE_DEHYDR_GLU"/>
    <property type="match status" value="1"/>
</dbReference>
<dbReference type="InterPro" id="IPR016160">
    <property type="entry name" value="Ald_DH_CS_CYS"/>
</dbReference>
<dbReference type="InterPro" id="IPR016162">
    <property type="entry name" value="Ald_DH_N"/>
</dbReference>
<accession>A0A212PZH5</accession>
<dbReference type="OrthoDB" id="9762913at2"/>
<evidence type="ECO:0000256" key="3">
    <source>
        <dbReference type="ARBA" id="ARBA00023002"/>
    </source>
</evidence>
<proteinExistence type="inferred from homology"/>
<dbReference type="SUPFAM" id="SSF53720">
    <property type="entry name" value="ALDH-like"/>
    <property type="match status" value="1"/>
</dbReference>
<dbReference type="InterPro" id="IPR016163">
    <property type="entry name" value="Ald_DH_C"/>
</dbReference>
<dbReference type="InterPro" id="IPR044638">
    <property type="entry name" value="ALDH7A1-like"/>
</dbReference>
<dbReference type="InParanoid" id="A0A212PZH5"/>
<dbReference type="FunCoup" id="A0A212PZH5">
    <property type="interactions" value="40"/>
</dbReference>
<keyword evidence="4" id="KW-0520">NAD</keyword>
<evidence type="ECO:0000256" key="7">
    <source>
        <dbReference type="RuleBase" id="RU003345"/>
    </source>
</evidence>
<keyword evidence="3 7" id="KW-0560">Oxidoreductase</keyword>
<sequence length="498" mass="54517">MQVRNYINGKWVEARSEEWYVDLNPATEEPVAEVVKSDERDVAAAVEAAEVAFEKWRKVPAPKRAEILYRAGHLLVERKEQLARLLTQEMGKILPEARGDVQEAIDMAFYIGGEGRRLLGYTAPVELPNKFGMAIRDPIGVVACITPWNFPIAIPSWKIFPALVAGNTVIFKPATDTPATAAEFVRIFEEAGLPPGVLNLVIGPGPTVGNALVEHPTVKAISFTGSTEVGRDLYARAARHLKRVSLEMGGKNAIIVMEDANLELALEATLWAAFGTTGQRCTACSRLILHKPIKGKFTEMLVERAKQLRLGNGLEPTTDVGPLINEAAVRKVHSYVEIGKAEGARLLCGGNPVKVNGKGFFYEPTIFDQVRPDMRIAQEEIFGPVLSIIEAESLEEAIRINNSVNYGLSSSLFTQDVNKAFQAIRDITTGIVYINHGTTGAEIQFPFGGTRGTGNGHREAGLTAIEFFTEWKAVYVDYSGRLQRAQIDTTAFGQVPVQ</sequence>
<keyword evidence="10" id="KW-1185">Reference proteome</keyword>
<evidence type="ECO:0000256" key="6">
    <source>
        <dbReference type="PROSITE-ProRule" id="PRU10007"/>
    </source>
</evidence>
<gene>
    <name evidence="9" type="ORF">SAMN02746019_00023130</name>
</gene>
<dbReference type="FunFam" id="3.40.309.10:FF:000018">
    <property type="entry name" value="Alpha-aminoadipic semialdehyde dehydrogenase"/>
    <property type="match status" value="1"/>
</dbReference>
<evidence type="ECO:0000256" key="4">
    <source>
        <dbReference type="ARBA" id="ARBA00023027"/>
    </source>
</evidence>
<dbReference type="CDD" id="cd07131">
    <property type="entry name" value="ALDH_AldH-CAJ73105"/>
    <property type="match status" value="1"/>
</dbReference>
<organism evidence="9 10">
    <name type="scientific">Thermoflexus hugenholtzii JAD2</name>
    <dbReference type="NCBI Taxonomy" id="877466"/>
    <lineage>
        <taxon>Bacteria</taxon>
        <taxon>Bacillati</taxon>
        <taxon>Chloroflexota</taxon>
        <taxon>Thermoflexia</taxon>
        <taxon>Thermoflexales</taxon>
        <taxon>Thermoflexaceae</taxon>
        <taxon>Thermoflexus</taxon>
    </lineage>
</organism>
<evidence type="ECO:0000256" key="5">
    <source>
        <dbReference type="ARBA" id="ARBA00024226"/>
    </source>
</evidence>
<evidence type="ECO:0000256" key="2">
    <source>
        <dbReference type="ARBA" id="ARBA00011881"/>
    </source>
</evidence>
<dbReference type="Gene3D" id="3.40.309.10">
    <property type="entry name" value="Aldehyde Dehydrogenase, Chain A, domain 2"/>
    <property type="match status" value="1"/>
</dbReference>
<dbReference type="RefSeq" id="WP_088570084.1">
    <property type="nucleotide sequence ID" value="NZ_FYEK01000003.1"/>
</dbReference>
<dbReference type="PANTHER" id="PTHR43521">
    <property type="entry name" value="ALPHA-AMINOADIPIC SEMIALDEHYDE DEHYDROGENASE"/>
    <property type="match status" value="1"/>
</dbReference>
<comment type="subunit">
    <text evidence="2">Homotetramer.</text>
</comment>